<protein>
    <recommendedName>
        <fullName evidence="2 6">Imidazoleglycerol-phosphate dehydratase</fullName>
        <shortName evidence="6">IGPD</shortName>
        <ecNumber evidence="6">4.2.1.19</ecNumber>
    </recommendedName>
</protein>
<keyword evidence="3 6" id="KW-0028">Amino-acid biosynthesis</keyword>
<keyword evidence="6" id="KW-0963">Cytoplasm</keyword>
<dbReference type="EC" id="4.2.1.19" evidence="6"/>
<organism evidence="7 8">
    <name type="scientific">Candidatus Wildermuthbacteria bacterium RIFCSPLOWO2_02_FULL_47_9c</name>
    <dbReference type="NCBI Taxonomy" id="1802466"/>
    <lineage>
        <taxon>Bacteria</taxon>
        <taxon>Candidatus Wildermuthiibacteriota</taxon>
    </lineage>
</organism>
<accession>A0A1G2RVH7</accession>
<comment type="subcellular location">
    <subcellularLocation>
        <location evidence="6">Cytoplasm</location>
    </subcellularLocation>
</comment>
<dbReference type="Proteomes" id="UP000178222">
    <property type="component" value="Unassembled WGS sequence"/>
</dbReference>
<dbReference type="GO" id="GO:0004424">
    <property type="term" value="F:imidazoleglycerol-phosphate dehydratase activity"/>
    <property type="evidence" value="ECO:0007669"/>
    <property type="project" value="UniProtKB-UniRule"/>
</dbReference>
<sequence length="202" mass="22004">MEEKRFASVERETNETKIAVTVNLDGQGNFSGSTGNGFSDHLLAQLARHGMFDITVGIPRGDIHISWHHVTEDTAIVLGRAFLQARGEGRGIRRMGDKHAPLDETLARVVVDCSGRPYAVVDTSIDPDVMLEGVLPGDLVRHFLETFATEARITLHAKVLYGKNPHHKAEAVFKALARALREAHEPDSHAAGQVPSTKGTLS</sequence>
<dbReference type="InterPro" id="IPR020568">
    <property type="entry name" value="Ribosomal_Su5_D2-typ_SF"/>
</dbReference>
<dbReference type="AlphaFoldDB" id="A0A1G2RVH7"/>
<dbReference type="PANTHER" id="PTHR23133">
    <property type="entry name" value="IMIDAZOLEGLYCEROL-PHOSPHATE DEHYDRATASE HIS7"/>
    <property type="match status" value="1"/>
</dbReference>
<dbReference type="InterPro" id="IPR000807">
    <property type="entry name" value="ImidazoleglycerolP_deHydtase"/>
</dbReference>
<comment type="similarity">
    <text evidence="6">Belongs to the imidazoleglycerol-phosphate dehydratase family.</text>
</comment>
<dbReference type="SUPFAM" id="SSF54211">
    <property type="entry name" value="Ribosomal protein S5 domain 2-like"/>
    <property type="match status" value="2"/>
</dbReference>
<dbReference type="InterPro" id="IPR038494">
    <property type="entry name" value="IGPD_sf"/>
</dbReference>
<dbReference type="UniPathway" id="UPA00031">
    <property type="reaction ID" value="UER00011"/>
</dbReference>
<reference evidence="7 8" key="1">
    <citation type="journal article" date="2016" name="Nat. Commun.">
        <title>Thousands of microbial genomes shed light on interconnected biogeochemical processes in an aquifer system.</title>
        <authorList>
            <person name="Anantharaman K."/>
            <person name="Brown C.T."/>
            <person name="Hug L.A."/>
            <person name="Sharon I."/>
            <person name="Castelle C.J."/>
            <person name="Probst A.J."/>
            <person name="Thomas B.C."/>
            <person name="Singh A."/>
            <person name="Wilkins M.J."/>
            <person name="Karaoz U."/>
            <person name="Brodie E.L."/>
            <person name="Williams K.H."/>
            <person name="Hubbard S.S."/>
            <person name="Banfield J.F."/>
        </authorList>
    </citation>
    <scope>NUCLEOTIDE SEQUENCE [LARGE SCALE GENOMIC DNA]</scope>
</reference>
<dbReference type="InterPro" id="IPR020565">
    <property type="entry name" value="ImidazoleglycerP_deHydtase_CS"/>
</dbReference>
<evidence type="ECO:0000256" key="2">
    <source>
        <dbReference type="ARBA" id="ARBA00016664"/>
    </source>
</evidence>
<dbReference type="CDD" id="cd07914">
    <property type="entry name" value="IGPD"/>
    <property type="match status" value="1"/>
</dbReference>
<evidence type="ECO:0000256" key="4">
    <source>
        <dbReference type="ARBA" id="ARBA00023102"/>
    </source>
</evidence>
<evidence type="ECO:0000256" key="1">
    <source>
        <dbReference type="ARBA" id="ARBA00005047"/>
    </source>
</evidence>
<proteinExistence type="inferred from homology"/>
<dbReference type="GO" id="GO:0000105">
    <property type="term" value="P:L-histidine biosynthetic process"/>
    <property type="evidence" value="ECO:0007669"/>
    <property type="project" value="UniProtKB-UniRule"/>
</dbReference>
<comment type="pathway">
    <text evidence="1 6">Amino-acid biosynthesis; L-histidine biosynthesis; L-histidine from 5-phospho-alpha-D-ribose 1-diphosphate: step 6/9.</text>
</comment>
<comment type="caution">
    <text evidence="7">The sequence shown here is derived from an EMBL/GenBank/DDBJ whole genome shotgun (WGS) entry which is preliminary data.</text>
</comment>
<dbReference type="FunFam" id="3.30.230.40:FF:000003">
    <property type="entry name" value="Imidazoleglycerol-phosphate dehydratase HisB"/>
    <property type="match status" value="1"/>
</dbReference>
<dbReference type="FunFam" id="3.30.230.40:FF:000001">
    <property type="entry name" value="Imidazoleglycerol-phosphate dehydratase HisB"/>
    <property type="match status" value="1"/>
</dbReference>
<comment type="catalytic activity">
    <reaction evidence="6">
        <text>D-erythro-1-(imidazol-4-yl)glycerol 3-phosphate = 3-(imidazol-4-yl)-2-oxopropyl phosphate + H2O</text>
        <dbReference type="Rhea" id="RHEA:11040"/>
        <dbReference type="ChEBI" id="CHEBI:15377"/>
        <dbReference type="ChEBI" id="CHEBI:57766"/>
        <dbReference type="ChEBI" id="CHEBI:58278"/>
        <dbReference type="EC" id="4.2.1.19"/>
    </reaction>
</comment>
<dbReference type="Pfam" id="PF00475">
    <property type="entry name" value="IGPD"/>
    <property type="match status" value="1"/>
</dbReference>
<dbReference type="GO" id="GO:0005737">
    <property type="term" value="C:cytoplasm"/>
    <property type="evidence" value="ECO:0007669"/>
    <property type="project" value="UniProtKB-SubCell"/>
</dbReference>
<dbReference type="PROSITE" id="PS00955">
    <property type="entry name" value="IGP_DEHYDRATASE_2"/>
    <property type="match status" value="1"/>
</dbReference>
<keyword evidence="5 6" id="KW-0456">Lyase</keyword>
<evidence type="ECO:0000313" key="7">
    <source>
        <dbReference type="EMBL" id="OHA76843.1"/>
    </source>
</evidence>
<name>A0A1G2RVH7_9BACT</name>
<evidence type="ECO:0000256" key="3">
    <source>
        <dbReference type="ARBA" id="ARBA00022605"/>
    </source>
</evidence>
<evidence type="ECO:0000256" key="5">
    <source>
        <dbReference type="ARBA" id="ARBA00023239"/>
    </source>
</evidence>
<dbReference type="HAMAP" id="MF_00076">
    <property type="entry name" value="HisB"/>
    <property type="match status" value="1"/>
</dbReference>
<keyword evidence="4 6" id="KW-0368">Histidine biosynthesis</keyword>
<dbReference type="PANTHER" id="PTHR23133:SF2">
    <property type="entry name" value="IMIDAZOLEGLYCEROL-PHOSPHATE DEHYDRATASE"/>
    <property type="match status" value="1"/>
</dbReference>
<dbReference type="Gene3D" id="3.30.230.40">
    <property type="entry name" value="Imidazole glycerol phosphate dehydratase, domain 1"/>
    <property type="match status" value="2"/>
</dbReference>
<dbReference type="EMBL" id="MHUL01000022">
    <property type="protein sequence ID" value="OHA76843.1"/>
    <property type="molecule type" value="Genomic_DNA"/>
</dbReference>
<evidence type="ECO:0000256" key="6">
    <source>
        <dbReference type="HAMAP-Rule" id="MF_00076"/>
    </source>
</evidence>
<gene>
    <name evidence="6" type="primary">hisB</name>
    <name evidence="7" type="ORF">A3J30_03555</name>
</gene>
<evidence type="ECO:0000313" key="8">
    <source>
        <dbReference type="Proteomes" id="UP000178222"/>
    </source>
</evidence>